<dbReference type="AlphaFoldDB" id="A0A821SBT6"/>
<dbReference type="Proteomes" id="UP000663880">
    <property type="component" value="Unassembled WGS sequence"/>
</dbReference>
<name>A0A821SBT6_9NEOP</name>
<keyword evidence="2" id="KW-1185">Reference proteome</keyword>
<comment type="caution">
    <text evidence="1">The sequence shown here is derived from an EMBL/GenBank/DDBJ whole genome shotgun (WGS) entry which is preliminary data.</text>
</comment>
<gene>
    <name evidence="1" type="ORF">PMACD_LOCUS7309</name>
</gene>
<organism evidence="1 2">
    <name type="scientific">Pieris macdunnoughi</name>
    <dbReference type="NCBI Taxonomy" id="345717"/>
    <lineage>
        <taxon>Eukaryota</taxon>
        <taxon>Metazoa</taxon>
        <taxon>Ecdysozoa</taxon>
        <taxon>Arthropoda</taxon>
        <taxon>Hexapoda</taxon>
        <taxon>Insecta</taxon>
        <taxon>Pterygota</taxon>
        <taxon>Neoptera</taxon>
        <taxon>Endopterygota</taxon>
        <taxon>Lepidoptera</taxon>
        <taxon>Glossata</taxon>
        <taxon>Ditrysia</taxon>
        <taxon>Papilionoidea</taxon>
        <taxon>Pieridae</taxon>
        <taxon>Pierinae</taxon>
        <taxon>Pieris</taxon>
    </lineage>
</organism>
<proteinExistence type="predicted"/>
<accession>A0A821SBT6</accession>
<protein>
    <submittedName>
        <fullName evidence="1">Uncharacterized protein</fullName>
    </submittedName>
</protein>
<evidence type="ECO:0000313" key="2">
    <source>
        <dbReference type="Proteomes" id="UP000663880"/>
    </source>
</evidence>
<reference evidence="1" key="1">
    <citation type="submission" date="2021-02" db="EMBL/GenBank/DDBJ databases">
        <authorList>
            <person name="Steward A R."/>
        </authorList>
    </citation>
    <scope>NUCLEOTIDE SEQUENCE</scope>
</reference>
<sequence>MLAGHFERMGPDWVVKEAYLRQPSGWRPLGLPTYRWIDRGGPTAAESQQLVGGSIGKRVLENAYFEGEDTGSQNQ</sequence>
<evidence type="ECO:0000313" key="1">
    <source>
        <dbReference type="EMBL" id="CAF4853976.1"/>
    </source>
</evidence>
<dbReference type="EMBL" id="CAJOBZ010000017">
    <property type="protein sequence ID" value="CAF4853976.1"/>
    <property type="molecule type" value="Genomic_DNA"/>
</dbReference>